<protein>
    <recommendedName>
        <fullName evidence="3">MazG-like family protein</fullName>
    </recommendedName>
</protein>
<dbReference type="GO" id="GO:0047429">
    <property type="term" value="F:nucleoside triphosphate diphosphatase activity"/>
    <property type="evidence" value="ECO:0007669"/>
    <property type="project" value="InterPro"/>
</dbReference>
<proteinExistence type="predicted"/>
<name>A0A154BPA4_ANASB</name>
<sequence length="101" mass="11730">MAHDSDILRKLRFIEWLKAELASNLAALLHAIVRNSERAMAEALAALIVTSYVLGRRLGLDFDKLDKEIAAWLARYTSKEHDIDKWTGDYAELERYLRQKR</sequence>
<comment type="caution">
    <text evidence="1">The sequence shown here is derived from an EMBL/GenBank/DDBJ whole genome shotgun (WGS) entry which is preliminary data.</text>
</comment>
<dbReference type="AlphaFoldDB" id="A0A154BPA4"/>
<accession>A0A154BPA4</accession>
<dbReference type="RefSeq" id="WP_066243521.1">
    <property type="nucleotide sequence ID" value="NZ_LSGP01000020.1"/>
</dbReference>
<dbReference type="InterPro" id="IPR025984">
    <property type="entry name" value="DCTPP"/>
</dbReference>
<dbReference type="STRING" id="1794912.AXX12_11205"/>
<keyword evidence="2" id="KW-1185">Reference proteome</keyword>
<evidence type="ECO:0008006" key="3">
    <source>
        <dbReference type="Google" id="ProtNLM"/>
    </source>
</evidence>
<dbReference type="GO" id="GO:0009143">
    <property type="term" value="P:nucleoside triphosphate catabolic process"/>
    <property type="evidence" value="ECO:0007669"/>
    <property type="project" value="InterPro"/>
</dbReference>
<dbReference type="Proteomes" id="UP000076268">
    <property type="component" value="Unassembled WGS sequence"/>
</dbReference>
<dbReference type="Pfam" id="PF12643">
    <property type="entry name" value="MazG-like"/>
    <property type="match status" value="1"/>
</dbReference>
<evidence type="ECO:0000313" key="2">
    <source>
        <dbReference type="Proteomes" id="UP000076268"/>
    </source>
</evidence>
<dbReference type="EMBL" id="LSGP01000020">
    <property type="protein sequence ID" value="KYZ75766.1"/>
    <property type="molecule type" value="Genomic_DNA"/>
</dbReference>
<evidence type="ECO:0000313" key="1">
    <source>
        <dbReference type="EMBL" id="KYZ75766.1"/>
    </source>
</evidence>
<organism evidence="1 2">
    <name type="scientific">Anaerosporomusa subterranea</name>
    <dbReference type="NCBI Taxonomy" id="1794912"/>
    <lineage>
        <taxon>Bacteria</taxon>
        <taxon>Bacillati</taxon>
        <taxon>Bacillota</taxon>
        <taxon>Negativicutes</taxon>
        <taxon>Acetonemataceae</taxon>
        <taxon>Anaerosporomusa</taxon>
    </lineage>
</organism>
<reference evidence="1 2" key="1">
    <citation type="submission" date="2016-02" db="EMBL/GenBank/DDBJ databases">
        <title>Anaerosporomusa subterraneum gen. nov., sp. nov., a spore-forming obligate anaerobe isolated from saprolite.</title>
        <authorList>
            <person name="Choi J.K."/>
            <person name="Shah M."/>
            <person name="Yee N."/>
        </authorList>
    </citation>
    <scope>NUCLEOTIDE SEQUENCE [LARGE SCALE GENOMIC DNA]</scope>
    <source>
        <strain evidence="1 2">RU4</strain>
    </source>
</reference>
<dbReference type="OrthoDB" id="2381770at2"/>
<gene>
    <name evidence="1" type="ORF">AXX12_11205</name>
</gene>